<evidence type="ECO:0000256" key="1">
    <source>
        <dbReference type="ARBA" id="ARBA00006484"/>
    </source>
</evidence>
<dbReference type="EMBL" id="CP045119">
    <property type="protein sequence ID" value="QIN82213.1"/>
    <property type="molecule type" value="Genomic_DNA"/>
</dbReference>
<reference evidence="5 6" key="1">
    <citation type="submission" date="2019-10" db="EMBL/GenBank/DDBJ databases">
        <title>Rubrobacter sp nov SCSIO 52090 isolated from a deep-sea sediment in the South China Sea.</title>
        <authorList>
            <person name="Chen R.W."/>
        </authorList>
    </citation>
    <scope>NUCLEOTIDE SEQUENCE [LARGE SCALE GENOMIC DNA]</scope>
    <source>
        <strain evidence="5 6">SCSIO 52909</strain>
    </source>
</reference>
<dbReference type="SUPFAM" id="SSF51735">
    <property type="entry name" value="NAD(P)-binding Rossmann-fold domains"/>
    <property type="match status" value="1"/>
</dbReference>
<name>A0A6G8Q6Y7_9ACTN</name>
<evidence type="ECO:0000313" key="6">
    <source>
        <dbReference type="Proteomes" id="UP000501452"/>
    </source>
</evidence>
<keyword evidence="3" id="KW-0560">Oxidoreductase</keyword>
<dbReference type="RefSeq" id="WP_166174338.1">
    <property type="nucleotide sequence ID" value="NZ_CP045119.1"/>
</dbReference>
<dbReference type="GO" id="GO:0016616">
    <property type="term" value="F:oxidoreductase activity, acting on the CH-OH group of donors, NAD or NADP as acceptor"/>
    <property type="evidence" value="ECO:0007669"/>
    <property type="project" value="InterPro"/>
</dbReference>
<keyword evidence="6" id="KW-1185">Reference proteome</keyword>
<evidence type="ECO:0000256" key="2">
    <source>
        <dbReference type="ARBA" id="ARBA00022857"/>
    </source>
</evidence>
<keyword evidence="2" id="KW-0521">NADP</keyword>
<dbReference type="InterPro" id="IPR045313">
    <property type="entry name" value="CBR1-like"/>
</dbReference>
<dbReference type="InterPro" id="IPR036291">
    <property type="entry name" value="NAD(P)-bd_dom_sf"/>
</dbReference>
<dbReference type="CDD" id="cd05324">
    <property type="entry name" value="carb_red_PTCR-like_SDR_c"/>
    <property type="match status" value="1"/>
</dbReference>
<evidence type="ECO:0000256" key="3">
    <source>
        <dbReference type="ARBA" id="ARBA00023002"/>
    </source>
</evidence>
<dbReference type="InterPro" id="IPR002347">
    <property type="entry name" value="SDR_fam"/>
</dbReference>
<dbReference type="Gene3D" id="3.40.50.720">
    <property type="entry name" value="NAD(P)-binding Rossmann-like Domain"/>
    <property type="match status" value="1"/>
</dbReference>
<dbReference type="Pfam" id="PF00106">
    <property type="entry name" value="adh_short"/>
    <property type="match status" value="1"/>
</dbReference>
<proteinExistence type="inferred from homology"/>
<sequence>MAENGRVALVSGGNRGIGLEVCRRLAGEGLTVILGSRDEEAGKRAAEGLPGNVTARQLDVADAGSVENLAASIEGEFGRLDVLVNNAGISNDEGQSGAEADLDRVREALEANLFGAWRLCEAAIPHMRREGYGRIVNVSTGLAALEDMGGGSPGYRISKTGLNALTRILASELRGTGVLVNAVNPGWVQTDMGGANANRSVEEGADGVVWAALLPNNGPTGGFFRDRRQVAW</sequence>
<dbReference type="PANTHER" id="PTHR43490:SF99">
    <property type="entry name" value="SHORT-CHAIN DEHYDROGENASE_REDUCTASE"/>
    <property type="match status" value="1"/>
</dbReference>
<dbReference type="Proteomes" id="UP000501452">
    <property type="component" value="Chromosome"/>
</dbReference>
<dbReference type="AlphaFoldDB" id="A0A6G8Q6Y7"/>
<accession>A0A6G8Q6Y7</accession>
<dbReference type="PRINTS" id="PR00081">
    <property type="entry name" value="GDHRDH"/>
</dbReference>
<dbReference type="PANTHER" id="PTHR43490">
    <property type="entry name" value="(+)-NEOMENTHOL DEHYDROGENASE"/>
    <property type="match status" value="1"/>
</dbReference>
<protein>
    <submittedName>
        <fullName evidence="5">SDR family NAD(P)-dependent oxidoreductase</fullName>
    </submittedName>
</protein>
<organism evidence="5 6">
    <name type="scientific">Rubrobacter tropicus</name>
    <dbReference type="NCBI Taxonomy" id="2653851"/>
    <lineage>
        <taxon>Bacteria</taxon>
        <taxon>Bacillati</taxon>
        <taxon>Actinomycetota</taxon>
        <taxon>Rubrobacteria</taxon>
        <taxon>Rubrobacterales</taxon>
        <taxon>Rubrobacteraceae</taxon>
        <taxon>Rubrobacter</taxon>
    </lineage>
</organism>
<dbReference type="KEGG" id="rub:GBA63_05800"/>
<evidence type="ECO:0000313" key="5">
    <source>
        <dbReference type="EMBL" id="QIN82213.1"/>
    </source>
</evidence>
<gene>
    <name evidence="5" type="ORF">GBA63_05800</name>
</gene>
<evidence type="ECO:0000256" key="4">
    <source>
        <dbReference type="RuleBase" id="RU000363"/>
    </source>
</evidence>
<dbReference type="PRINTS" id="PR00080">
    <property type="entry name" value="SDRFAMILY"/>
</dbReference>
<comment type="similarity">
    <text evidence="1 4">Belongs to the short-chain dehydrogenases/reductases (SDR) family.</text>
</comment>